<sequence length="438" mass="47307">MKKLMLSMAAVPLLVGGLSVNASAKDGINILDDLKLDGQIRPRWENVDDGNSATANANAFTARTKLKVTGNLMDVDGLSASVGIISVNNFGSHTYNSAYDKDTGEYKPGYTDGSKPYAVVGDPQYAMLSNAEINYKIGDTILHAGRGQVNLDNQRFIGTVGWRQLERSYDSVFVANNSIKNLSVLAAWVYGYQGVNTNETADTNTVLLHAAYTVMPELKITAYDYMIANIHDTYGLALTGIIKADIIKLNYRAEYAQQSDATMDMHNANDKSNGTGKPGKLGKIGQADASYYNLDVGANVSGVLFGVNYEYFSGQNASGSETNFSTPLATGHKFNGWADVANSKNGGLIDFNVRLGYQAKGFGKLLAVYHDFTSDTKVDGINDDKGSEIDAVYVNKIPGVNGLTGMLKYADFSKGKVTGTTNDVTKIWAMLDYKFSIK</sequence>
<name>A0A1W1BUE6_9ZZZZ</name>
<evidence type="ECO:0000313" key="1">
    <source>
        <dbReference type="EMBL" id="SFV57097.1"/>
    </source>
</evidence>
<organism evidence="1">
    <name type="scientific">hydrothermal vent metagenome</name>
    <dbReference type="NCBI Taxonomy" id="652676"/>
    <lineage>
        <taxon>unclassified sequences</taxon>
        <taxon>metagenomes</taxon>
        <taxon>ecological metagenomes</taxon>
    </lineage>
</organism>
<accession>A0A1W1BUE6</accession>
<gene>
    <name evidence="1" type="ORF">MNB_SM-7-482</name>
</gene>
<dbReference type="AlphaFoldDB" id="A0A1W1BUE6"/>
<dbReference type="InterPro" id="IPR023614">
    <property type="entry name" value="Porin_dom_sf"/>
</dbReference>
<dbReference type="EMBL" id="FPHB01000038">
    <property type="protein sequence ID" value="SFV57097.1"/>
    <property type="molecule type" value="Genomic_DNA"/>
</dbReference>
<dbReference type="Gene3D" id="2.40.160.10">
    <property type="entry name" value="Porin"/>
    <property type="match status" value="1"/>
</dbReference>
<evidence type="ECO:0008006" key="2">
    <source>
        <dbReference type="Google" id="ProtNLM"/>
    </source>
</evidence>
<protein>
    <recommendedName>
        <fullName evidence="2">Alginate export domain-containing protein</fullName>
    </recommendedName>
</protein>
<proteinExistence type="predicted"/>
<reference evidence="1" key="1">
    <citation type="submission" date="2016-10" db="EMBL/GenBank/DDBJ databases">
        <authorList>
            <person name="de Groot N.N."/>
        </authorList>
    </citation>
    <scope>NUCLEOTIDE SEQUENCE</scope>
</reference>